<dbReference type="OrthoDB" id="364513at2759"/>
<evidence type="ECO:0000256" key="2">
    <source>
        <dbReference type="ARBA" id="ARBA00004123"/>
    </source>
</evidence>
<evidence type="ECO:0000256" key="7">
    <source>
        <dbReference type="ARBA" id="ARBA00023204"/>
    </source>
</evidence>
<dbReference type="EMBL" id="CAJVPS010000147">
    <property type="protein sequence ID" value="CAG8457834.1"/>
    <property type="molecule type" value="Genomic_DNA"/>
</dbReference>
<dbReference type="AlphaFoldDB" id="A0A9N8YWX3"/>
<accession>A0A9N8YWX3</accession>
<proteinExistence type="inferred from homology"/>
<organism evidence="11 12">
    <name type="scientific">Ambispora leptoticha</name>
    <dbReference type="NCBI Taxonomy" id="144679"/>
    <lineage>
        <taxon>Eukaryota</taxon>
        <taxon>Fungi</taxon>
        <taxon>Fungi incertae sedis</taxon>
        <taxon>Mucoromycota</taxon>
        <taxon>Glomeromycotina</taxon>
        <taxon>Glomeromycetes</taxon>
        <taxon>Archaeosporales</taxon>
        <taxon>Ambisporaceae</taxon>
        <taxon>Ambispora</taxon>
    </lineage>
</organism>
<reference evidence="11" key="1">
    <citation type="submission" date="2021-06" db="EMBL/GenBank/DDBJ databases">
        <authorList>
            <person name="Kallberg Y."/>
            <person name="Tangrot J."/>
            <person name="Rosling A."/>
        </authorList>
    </citation>
    <scope>NUCLEOTIDE SEQUENCE</scope>
    <source>
        <strain evidence="11">FL130A</strain>
    </source>
</reference>
<comment type="similarity">
    <text evidence="3 9">Belongs to the TFB2 family.</text>
</comment>
<evidence type="ECO:0000313" key="11">
    <source>
        <dbReference type="EMBL" id="CAG8457834.1"/>
    </source>
</evidence>
<keyword evidence="8 9" id="KW-0539">Nucleus</keyword>
<sequence length="492" mass="56773">MPAKEIVHFKTNIYEYLEALPKATQERLYRESATCLAIFRLLPSLAKHFVNALLFVEDPFLKKDLEQWIKPKGASKFEESWEKLSRLHILAEKEGYIIMNKTFRENYRNCLTGGGEHQSFGVPPSSKDKHRPENTIEYLDSYAKKQWESILHYMVGTRTKRPGRGVVNLLTESGLMAERHEGDEDPQITNKGFQFLLQDINTQVWAFLLQYLELAGKEKNPQSNYPSNKILKMDLVEVLNFYFLLGSLELGQDYSIDQLTPTQQQLIEDLAYYGLVYRRKKSSRRYYPTRLATTLTSGTMSFTKQHPGNIINPLAVKDMPTEQGFIILETNYKLYAYTNSQLQISVLNLFCELTGRYSNMVTGKLSRDSARKALMSGITANQIISYLTSHAHPQMKQKSPVLPLTVIDQIRLWEMERNRLQDTDAFLYTEFKSERDFNSILDHAYKLGIIIWANKAKRMFAVTEDGHPQIREFIKKRMKKNGPQAGGSSSKS</sequence>
<dbReference type="Gene3D" id="3.30.70.2610">
    <property type="match status" value="1"/>
</dbReference>
<dbReference type="InterPro" id="IPR004598">
    <property type="entry name" value="TFIIH_p52/Tfb2"/>
</dbReference>
<gene>
    <name evidence="11" type="ORF">ALEPTO_LOCUS1376</name>
</gene>
<keyword evidence="5 9" id="KW-0805">Transcription regulation</keyword>
<keyword evidence="12" id="KW-1185">Reference proteome</keyword>
<evidence type="ECO:0000256" key="5">
    <source>
        <dbReference type="ARBA" id="ARBA00023015"/>
    </source>
</evidence>
<dbReference type="FunFam" id="3.30.70.2610:FF:000001">
    <property type="entry name" value="General transcription factor IIH subunit 4"/>
    <property type="match status" value="1"/>
</dbReference>
<dbReference type="InterPro" id="IPR040662">
    <property type="entry name" value="Tfb2_C"/>
</dbReference>
<evidence type="ECO:0000256" key="3">
    <source>
        <dbReference type="ARBA" id="ARBA00007132"/>
    </source>
</evidence>
<dbReference type="Pfam" id="PF03849">
    <property type="entry name" value="Tfb2"/>
    <property type="match status" value="1"/>
</dbReference>
<dbReference type="NCBIfam" id="TIGR00625">
    <property type="entry name" value="tfb2"/>
    <property type="match status" value="1"/>
</dbReference>
<feature type="domain" description="Transcription factor Tfb2 C-terminal" evidence="10">
    <location>
        <begin position="408"/>
        <end position="475"/>
    </location>
</feature>
<comment type="function">
    <text evidence="9">Component of the general transcription and DNA repair factor IIH (TFIIH) core complex which is involved in general and transcription-coupled nucleotide excision repair (NER) of damaged DNA.</text>
</comment>
<protein>
    <recommendedName>
        <fullName evidence="9">RNA polymerase II transcription factor B subunit 2</fullName>
    </recommendedName>
</protein>
<evidence type="ECO:0000256" key="1">
    <source>
        <dbReference type="ARBA" id="ARBA00002817"/>
    </source>
</evidence>
<evidence type="ECO:0000256" key="6">
    <source>
        <dbReference type="ARBA" id="ARBA00023163"/>
    </source>
</evidence>
<dbReference type="Proteomes" id="UP000789508">
    <property type="component" value="Unassembled WGS sequence"/>
</dbReference>
<keyword evidence="6 9" id="KW-0804">Transcription</keyword>
<keyword evidence="4 9" id="KW-0227">DNA damage</keyword>
<evidence type="ECO:0000256" key="9">
    <source>
        <dbReference type="RuleBase" id="RU364024"/>
    </source>
</evidence>
<name>A0A9N8YWX3_9GLOM</name>
<evidence type="ECO:0000259" key="10">
    <source>
        <dbReference type="Pfam" id="PF18307"/>
    </source>
</evidence>
<dbReference type="GO" id="GO:0005675">
    <property type="term" value="C:transcription factor TFIIH holo complex"/>
    <property type="evidence" value="ECO:0007669"/>
    <property type="project" value="TreeGrafter"/>
</dbReference>
<dbReference type="PANTHER" id="PTHR13152">
    <property type="entry name" value="TFIIH, POLYPEPTIDE 4"/>
    <property type="match status" value="1"/>
</dbReference>
<dbReference type="GO" id="GO:0000439">
    <property type="term" value="C:transcription factor TFIIH core complex"/>
    <property type="evidence" value="ECO:0007669"/>
    <property type="project" value="InterPro"/>
</dbReference>
<dbReference type="GO" id="GO:0006366">
    <property type="term" value="P:transcription by RNA polymerase II"/>
    <property type="evidence" value="ECO:0007669"/>
    <property type="project" value="UniProtKB-ARBA"/>
</dbReference>
<evidence type="ECO:0000256" key="8">
    <source>
        <dbReference type="ARBA" id="ARBA00023242"/>
    </source>
</evidence>
<dbReference type="Pfam" id="PF18307">
    <property type="entry name" value="Tfb2_C"/>
    <property type="match status" value="1"/>
</dbReference>
<comment type="function">
    <text evidence="1">Component of the general transcription and DNA repair factor IIH (TFIIH) core complex, which is involved in general and transcription-coupled nucleotide excision repair (NER) of damaged DNA and, when complexed to TFIIK, in RNA transcription by RNA polymerase II. In NER, TFIIH acts by opening DNA around the lesion to allow the excision of the damaged oligonucleotide and its replacement by a new DNA fragment. In transcription, TFIIH has an essential role in transcription initiation. When the pre-initiation complex (PIC) has been established, TFIIH is required for promoter opening and promoter escape. Phosphorylation of the C-terminal tail (CTD) of the largest subunit of RNA polymerase II by the kinase module TFIIK controls the initiation of transcription.</text>
</comment>
<dbReference type="GO" id="GO:0006289">
    <property type="term" value="P:nucleotide-excision repair"/>
    <property type="evidence" value="ECO:0007669"/>
    <property type="project" value="InterPro"/>
</dbReference>
<dbReference type="PANTHER" id="PTHR13152:SF0">
    <property type="entry name" value="GENERAL TRANSCRIPTION FACTOR IIH SUBUNIT 4"/>
    <property type="match status" value="1"/>
</dbReference>
<comment type="caution">
    <text evidence="11">The sequence shown here is derived from an EMBL/GenBank/DDBJ whole genome shotgun (WGS) entry which is preliminary data.</text>
</comment>
<evidence type="ECO:0000256" key="4">
    <source>
        <dbReference type="ARBA" id="ARBA00022763"/>
    </source>
</evidence>
<keyword evidence="7 9" id="KW-0234">DNA repair</keyword>
<dbReference type="GO" id="GO:0001671">
    <property type="term" value="F:ATPase activator activity"/>
    <property type="evidence" value="ECO:0007669"/>
    <property type="project" value="InterPro"/>
</dbReference>
<dbReference type="GO" id="GO:0003690">
    <property type="term" value="F:double-stranded DNA binding"/>
    <property type="evidence" value="ECO:0007669"/>
    <property type="project" value="TreeGrafter"/>
</dbReference>
<evidence type="ECO:0000313" key="12">
    <source>
        <dbReference type="Proteomes" id="UP000789508"/>
    </source>
</evidence>
<comment type="subcellular location">
    <subcellularLocation>
        <location evidence="2 9">Nucleus</location>
    </subcellularLocation>
</comment>